<evidence type="ECO:0008006" key="4">
    <source>
        <dbReference type="Google" id="ProtNLM"/>
    </source>
</evidence>
<name>A0A7W5CGI5_9MICO</name>
<dbReference type="EMBL" id="JACHXY010000001">
    <property type="protein sequence ID" value="MBB3156854.1"/>
    <property type="molecule type" value="Genomic_DNA"/>
</dbReference>
<feature type="transmembrane region" description="Helical" evidence="1">
    <location>
        <begin position="180"/>
        <end position="197"/>
    </location>
</feature>
<sequence>MTAASVVTRPSLLRRAGRTLAAQGRSFEVDLPLGGIAAATLVLSASIAASIPADVAGAPDDVKMLVVGPLSAVIGVYAAVMAAIYGSFRYTLDRRSGVVAQRATLQSRPWALVGRVPFTALGGAMVAAAAVLGGRLALVPTFGLAGVDLGGVLAILAVGAAAAVWGLGVGLVVQAHLPALFVAPFSISAALMAASPWPDIAAWMPLPTMLRGAGLDLAALGVGEAVGPTQEMASALATAWVATALAAGAWSFLRRDVR</sequence>
<organism evidence="2 3">
    <name type="scientific">Microbacterium proteolyticum</name>
    <dbReference type="NCBI Taxonomy" id="1572644"/>
    <lineage>
        <taxon>Bacteria</taxon>
        <taxon>Bacillati</taxon>
        <taxon>Actinomycetota</taxon>
        <taxon>Actinomycetes</taxon>
        <taxon>Micrococcales</taxon>
        <taxon>Microbacteriaceae</taxon>
        <taxon>Microbacterium</taxon>
    </lineage>
</organism>
<reference evidence="2 3" key="1">
    <citation type="submission" date="2020-08" db="EMBL/GenBank/DDBJ databases">
        <title>Genomic Encyclopedia of Type Strains, Phase III (KMG-III): the genomes of soil and plant-associated and newly described type strains.</title>
        <authorList>
            <person name="Whitman W."/>
        </authorList>
    </citation>
    <scope>NUCLEOTIDE SEQUENCE [LARGE SCALE GENOMIC DNA]</scope>
    <source>
        <strain evidence="2 3">CECT 8356</strain>
    </source>
</reference>
<keyword evidence="1" id="KW-0472">Membrane</keyword>
<gene>
    <name evidence="2" type="ORF">FHS07_000538</name>
</gene>
<dbReference type="RefSeq" id="WP_183418358.1">
    <property type="nucleotide sequence ID" value="NZ_JACHXY010000001.1"/>
</dbReference>
<dbReference type="Proteomes" id="UP000543579">
    <property type="component" value="Unassembled WGS sequence"/>
</dbReference>
<accession>A0A7W5CGI5</accession>
<evidence type="ECO:0000313" key="2">
    <source>
        <dbReference type="EMBL" id="MBB3156854.1"/>
    </source>
</evidence>
<proteinExistence type="predicted"/>
<dbReference type="AlphaFoldDB" id="A0A7W5CGI5"/>
<evidence type="ECO:0000256" key="1">
    <source>
        <dbReference type="SAM" id="Phobius"/>
    </source>
</evidence>
<protein>
    <recommendedName>
        <fullName evidence="4">ABC-2 type transport system permease protein</fullName>
    </recommendedName>
</protein>
<evidence type="ECO:0000313" key="3">
    <source>
        <dbReference type="Proteomes" id="UP000543579"/>
    </source>
</evidence>
<keyword evidence="1" id="KW-1133">Transmembrane helix</keyword>
<comment type="caution">
    <text evidence="2">The sequence shown here is derived from an EMBL/GenBank/DDBJ whole genome shotgun (WGS) entry which is preliminary data.</text>
</comment>
<feature type="transmembrane region" description="Helical" evidence="1">
    <location>
        <begin position="65"/>
        <end position="88"/>
    </location>
</feature>
<feature type="transmembrane region" description="Helical" evidence="1">
    <location>
        <begin position="232"/>
        <end position="253"/>
    </location>
</feature>
<keyword evidence="1" id="KW-0812">Transmembrane</keyword>
<feature type="transmembrane region" description="Helical" evidence="1">
    <location>
        <begin position="33"/>
        <end position="53"/>
    </location>
</feature>
<feature type="transmembrane region" description="Helical" evidence="1">
    <location>
        <begin position="152"/>
        <end position="173"/>
    </location>
</feature>
<feature type="transmembrane region" description="Helical" evidence="1">
    <location>
        <begin position="109"/>
        <end position="132"/>
    </location>
</feature>